<dbReference type="Proteomes" id="UP000184073">
    <property type="component" value="Unassembled WGS sequence"/>
</dbReference>
<evidence type="ECO:0000256" key="2">
    <source>
        <dbReference type="ARBA" id="ARBA00022450"/>
    </source>
</evidence>
<dbReference type="InterPro" id="IPR016039">
    <property type="entry name" value="Thiolase-like"/>
</dbReference>
<keyword evidence="4" id="KW-0808">Transferase</keyword>
<dbReference type="EMBL" id="KV878125">
    <property type="protein sequence ID" value="OJI96507.1"/>
    <property type="molecule type" value="Genomic_DNA"/>
</dbReference>
<dbReference type="InterPro" id="IPR032088">
    <property type="entry name" value="SAT"/>
</dbReference>
<comment type="pathway">
    <text evidence="1">Secondary metabolite biosynthesis.</text>
</comment>
<dbReference type="PROSITE" id="PS00606">
    <property type="entry name" value="KS3_1"/>
    <property type="match status" value="1"/>
</dbReference>
<proteinExistence type="predicted"/>
<evidence type="ECO:0000256" key="1">
    <source>
        <dbReference type="ARBA" id="ARBA00005179"/>
    </source>
</evidence>
<name>A0A1L9P4Q7_ASPVE</name>
<dbReference type="Pfam" id="PF00698">
    <property type="entry name" value="Acyl_transf_1"/>
    <property type="match status" value="1"/>
</dbReference>
<keyword evidence="3" id="KW-0597">Phosphoprotein</keyword>
<dbReference type="Pfam" id="PF00550">
    <property type="entry name" value="PP-binding"/>
    <property type="match status" value="1"/>
</dbReference>
<dbReference type="InterPro" id="IPR001227">
    <property type="entry name" value="Ac_transferase_dom_sf"/>
</dbReference>
<dbReference type="Gene3D" id="3.40.366.10">
    <property type="entry name" value="Malonyl-Coenzyme A Acyl Carrier Protein, domain 2"/>
    <property type="match status" value="2"/>
</dbReference>
<keyword evidence="2" id="KW-0596">Phosphopantetheine</keyword>
<dbReference type="PANTHER" id="PTHR43775:SF21">
    <property type="entry name" value="NON-REDUCING POLYKETIDE SYNTHASE AUSA-RELATED"/>
    <property type="match status" value="1"/>
</dbReference>
<dbReference type="Pfam" id="PF16073">
    <property type="entry name" value="SAT"/>
    <property type="match status" value="1"/>
</dbReference>
<evidence type="ECO:0000313" key="12">
    <source>
        <dbReference type="Proteomes" id="UP000184073"/>
    </source>
</evidence>
<dbReference type="GO" id="GO:0004315">
    <property type="term" value="F:3-oxoacyl-[acyl-carrier-protein] synthase activity"/>
    <property type="evidence" value="ECO:0007669"/>
    <property type="project" value="InterPro"/>
</dbReference>
<dbReference type="CDD" id="cd00833">
    <property type="entry name" value="PKS"/>
    <property type="match status" value="1"/>
</dbReference>
<evidence type="ECO:0000256" key="4">
    <source>
        <dbReference type="ARBA" id="ARBA00022679"/>
    </source>
</evidence>
<evidence type="ECO:0008006" key="13">
    <source>
        <dbReference type="Google" id="ProtNLM"/>
    </source>
</evidence>
<dbReference type="OrthoDB" id="429813at2759"/>
<dbReference type="RefSeq" id="XP_040662270.1">
    <property type="nucleotide sequence ID" value="XM_040818015.1"/>
</dbReference>
<evidence type="ECO:0000313" key="11">
    <source>
        <dbReference type="EMBL" id="OJI96507.1"/>
    </source>
</evidence>
<evidence type="ECO:0000256" key="7">
    <source>
        <dbReference type="SAM" id="MobiDB-lite"/>
    </source>
</evidence>
<evidence type="ECO:0000259" key="10">
    <source>
        <dbReference type="PROSITE" id="PS52019"/>
    </source>
</evidence>
<feature type="compositionally biased region" description="Low complexity" evidence="7">
    <location>
        <begin position="1695"/>
        <end position="1709"/>
    </location>
</feature>
<dbReference type="InterPro" id="IPR018201">
    <property type="entry name" value="Ketoacyl_synth_AS"/>
</dbReference>
<dbReference type="Gene3D" id="3.30.70.3290">
    <property type="match status" value="1"/>
</dbReference>
<evidence type="ECO:0000256" key="6">
    <source>
        <dbReference type="PROSITE-ProRule" id="PRU01363"/>
    </source>
</evidence>
<dbReference type="SUPFAM" id="SSF52151">
    <property type="entry name" value="FabD/lysophospholipase-like"/>
    <property type="match status" value="1"/>
</dbReference>
<dbReference type="SMART" id="SM00825">
    <property type="entry name" value="PKS_KS"/>
    <property type="match status" value="1"/>
</dbReference>
<dbReference type="InterPro" id="IPR014030">
    <property type="entry name" value="Ketoacyl_synth_N"/>
</dbReference>
<keyword evidence="5" id="KW-0511">Multifunctional enzyme</keyword>
<dbReference type="SUPFAM" id="SSF53901">
    <property type="entry name" value="Thiolase-like"/>
    <property type="match status" value="1"/>
</dbReference>
<accession>A0A1L9P4Q7</accession>
<keyword evidence="12" id="KW-1185">Reference proteome</keyword>
<dbReference type="GeneID" id="63733526"/>
<dbReference type="InterPro" id="IPR050091">
    <property type="entry name" value="PKS_NRPS_Biosynth_Enz"/>
</dbReference>
<dbReference type="SMART" id="SM00827">
    <property type="entry name" value="PKS_AT"/>
    <property type="match status" value="1"/>
</dbReference>
<sequence length="1806" mass="195888">MPSSIPSLIVCGSQTIPPSRDTLDNLASYLTKSPNPELQAVREVVLALPELLAILKATQPQFQELSDEPIISLRDWFLHHDTDSEDGNDSCSLSYLKIHETLPNILLAPLTVIIHIAQYSQYLDGLGLDDSHDAHAHIRQSTTSQNTTDIGPKFQGLCIGSLSSAALDASPTRTVLARNATAALKLALCIGAYVDSQRLAGSGSNFCSEMVCFIARWGEDCSRKMVEGMLSRYSEAYISVELSYNSITITVPSGDMPSLQEDLRREGVRVASVPVNGRYHNKNNNLSLQSLLQLCSSDPSGPFWVPWGQDRLESCLRSILTEPARWFSDMSKTINSFTPSAQIPITTLELGLVGCIPPPLAALPHHHIIRGSLSPSTQPYTYPDTSIAIIGAACKYPGANSLDQLWKIIATGQTMYGEAPPGRFGKETVTGNFLSDADQFDYGLFGISPREATYMDPQQRIALQVAYQAVESSGYFGSSNSDGDVGCYIGVGNSDYEYNVHSNTPTAYSFTGTSRAFISGRVSHYFKWTGPSITIDTACSSSAAAIHQACSGIILGDCSVALAGGVNIMSSFPADQNIAAAGMTNSTGPCRPFDADAAGYSRSEGCGFIVLKRLADALSQGDHVLGVVVATATNQSDGSSPITVPVLRSQSDLYRRILSRASMNASDVSYIEAHGTGTQRGDPIEYQSAREVFGGSGRYQANSHKCYIGSVKANIGHTEAASGVAGVLKVLLMLKHGQIPPQASFNSLNPAIPPSESRQISIATQPDQWKRNFRAACVNNYGAAGNNTAILICQYQPKTLPSSTDTTQTLTRYPFLITAQSQASLKRYCLALAQYIETNSKSLSLAAISSIVAQQQNRNLRHRIAFCARSLPELRDLLTFHGQAAENTSVLLSPSPRKQVKPIVLVFGGQTGSNLRFSKAVYDSSYYLRQNMDKCDSLIRRMGLPSLFPDIYSQEPVEDIVKLHSCLFSVQYACAKAWLDAGLSVHRVIGHSFGQLTAMCISGVFTLEDALRLVVGRANLIRDCWGDEKGSMLSVQVDRAGAEALAWSESNLGDDSIEVACYNGPNSHVLVGSELAISNVERRASTASLATKRLKTTHGFHSKLFDTLMEQYSDLAYTVSYHVPVIPIETCSETASWKIFTPQLVTEHSRRPVYFCDAVLRVERDLGPCIWLEAGSGSGAVMLAKQSLTSKSNYICGLQLGSPKSTNPLDSVVDTTLELWNQGSSIQCWAYNPRNLVHPSNFPGLPRYQFDTSPHWLPCATTDHNKGKGLSQEIDGLISLERLSHPEPHVFMFELDQKDGTLAHILRGREVLGGTLWPLALYIKLVSQAATLLTSSIPSASRLIRFAGLEIKTPLGSKLLNGLCLRLKQVEAWSWAFSLESDCAQHATGTVIVDERTSRTPYHLSSLPDFATTTAVFSAPGGVAYKLLEKVAEYDTAYRGLESISMNEDTAIARVHLPSAAGNSRFVGNTLTLDQFLVVAEIHALSMEDSKRSEVFACSGFGEATISANFKGATERDRSQTWQVYTRQSDKRGREFFYDTFVYEAGEGEESGSLALALTGARFIRTSTSALQQVVEPANTVSKSPGAEEIAPSPDFLQFQEGSANVWSLTVSLLHELTGYALEEISPQMILADMGMDSLAIMEIEARIREVFKVDIRISPVDMGSTIETICERITAQTSPSHGLVNVVGNWTSNTTSSSSQCTPSSSFESDSDTQATELGLGAPTMEKVARIVATHVGSGEAVLSSSRLHSLGLDSLAVLELQSDLHVSFGVRVHLMQLDYSLTISDLHALVLRRGLRENIYNGAV</sequence>
<dbReference type="InterPro" id="IPR016035">
    <property type="entry name" value="Acyl_Trfase/lysoPLipase"/>
</dbReference>
<feature type="domain" description="Carrier" evidence="8">
    <location>
        <begin position="1723"/>
        <end position="1796"/>
    </location>
</feature>
<reference evidence="12" key="1">
    <citation type="journal article" date="2017" name="Genome Biol.">
        <title>Comparative genomics reveals high biological diversity and specific adaptations in the industrially and medically important fungal genus Aspergillus.</title>
        <authorList>
            <person name="de Vries R.P."/>
            <person name="Riley R."/>
            <person name="Wiebenga A."/>
            <person name="Aguilar-Osorio G."/>
            <person name="Amillis S."/>
            <person name="Uchima C.A."/>
            <person name="Anderluh G."/>
            <person name="Asadollahi M."/>
            <person name="Askin M."/>
            <person name="Barry K."/>
            <person name="Battaglia E."/>
            <person name="Bayram O."/>
            <person name="Benocci T."/>
            <person name="Braus-Stromeyer S.A."/>
            <person name="Caldana C."/>
            <person name="Canovas D."/>
            <person name="Cerqueira G.C."/>
            <person name="Chen F."/>
            <person name="Chen W."/>
            <person name="Choi C."/>
            <person name="Clum A."/>
            <person name="Dos Santos R.A."/>
            <person name="Damasio A.R."/>
            <person name="Diallinas G."/>
            <person name="Emri T."/>
            <person name="Fekete E."/>
            <person name="Flipphi M."/>
            <person name="Freyberg S."/>
            <person name="Gallo A."/>
            <person name="Gournas C."/>
            <person name="Habgood R."/>
            <person name="Hainaut M."/>
            <person name="Harispe M.L."/>
            <person name="Henrissat B."/>
            <person name="Hilden K.S."/>
            <person name="Hope R."/>
            <person name="Hossain A."/>
            <person name="Karabika E."/>
            <person name="Karaffa L."/>
            <person name="Karanyi Z."/>
            <person name="Krasevec N."/>
            <person name="Kuo A."/>
            <person name="Kusch H."/>
            <person name="LaButti K."/>
            <person name="Lagendijk E.L."/>
            <person name="Lapidus A."/>
            <person name="Levasseur A."/>
            <person name="Lindquist E."/>
            <person name="Lipzen A."/>
            <person name="Logrieco A.F."/>
            <person name="MacCabe A."/>
            <person name="Maekelae M.R."/>
            <person name="Malavazi I."/>
            <person name="Melin P."/>
            <person name="Meyer V."/>
            <person name="Mielnichuk N."/>
            <person name="Miskei M."/>
            <person name="Molnar A.P."/>
            <person name="Mule G."/>
            <person name="Ngan C.Y."/>
            <person name="Orejas M."/>
            <person name="Orosz E."/>
            <person name="Ouedraogo J.P."/>
            <person name="Overkamp K.M."/>
            <person name="Park H.-S."/>
            <person name="Perrone G."/>
            <person name="Piumi F."/>
            <person name="Punt P.J."/>
            <person name="Ram A.F."/>
            <person name="Ramon A."/>
            <person name="Rauscher S."/>
            <person name="Record E."/>
            <person name="Riano-Pachon D.M."/>
            <person name="Robert V."/>
            <person name="Roehrig J."/>
            <person name="Ruller R."/>
            <person name="Salamov A."/>
            <person name="Salih N.S."/>
            <person name="Samson R.A."/>
            <person name="Sandor E."/>
            <person name="Sanguinetti M."/>
            <person name="Schuetze T."/>
            <person name="Sepcic K."/>
            <person name="Shelest E."/>
            <person name="Sherlock G."/>
            <person name="Sophianopoulou V."/>
            <person name="Squina F.M."/>
            <person name="Sun H."/>
            <person name="Susca A."/>
            <person name="Todd R.B."/>
            <person name="Tsang A."/>
            <person name="Unkles S.E."/>
            <person name="van de Wiele N."/>
            <person name="van Rossen-Uffink D."/>
            <person name="Oliveira J.V."/>
            <person name="Vesth T.C."/>
            <person name="Visser J."/>
            <person name="Yu J.-H."/>
            <person name="Zhou M."/>
            <person name="Andersen M.R."/>
            <person name="Archer D.B."/>
            <person name="Baker S.E."/>
            <person name="Benoit I."/>
            <person name="Brakhage A.A."/>
            <person name="Braus G.H."/>
            <person name="Fischer R."/>
            <person name="Frisvad J.C."/>
            <person name="Goldman G.H."/>
            <person name="Houbraken J."/>
            <person name="Oakley B."/>
            <person name="Pocsi I."/>
            <person name="Scazzocchio C."/>
            <person name="Seiboth B."/>
            <person name="vanKuyk P.A."/>
            <person name="Wortman J."/>
            <person name="Dyer P.S."/>
            <person name="Grigoriev I.V."/>
        </authorList>
    </citation>
    <scope>NUCLEOTIDE SEQUENCE [LARGE SCALE GENOMIC DNA]</scope>
    <source>
        <strain evidence="12">CBS 583.65</strain>
    </source>
</reference>
<feature type="region of interest" description="C-terminal hotdog fold" evidence="6">
    <location>
        <begin position="1415"/>
        <end position="1572"/>
    </location>
</feature>
<feature type="domain" description="Ketosynthase family 3 (KS3)" evidence="9">
    <location>
        <begin position="384"/>
        <end position="794"/>
    </location>
</feature>
<dbReference type="InterPro" id="IPR009081">
    <property type="entry name" value="PP-bd_ACP"/>
</dbReference>
<dbReference type="InterPro" id="IPR042104">
    <property type="entry name" value="PKS_dehydratase_sf"/>
</dbReference>
<dbReference type="GO" id="GO:0044550">
    <property type="term" value="P:secondary metabolite biosynthetic process"/>
    <property type="evidence" value="ECO:0007669"/>
    <property type="project" value="TreeGrafter"/>
</dbReference>
<feature type="domain" description="Carrier" evidence="8">
    <location>
        <begin position="1601"/>
        <end position="1678"/>
    </location>
</feature>
<dbReference type="InterPro" id="IPR016036">
    <property type="entry name" value="Malonyl_transacylase_ACP-bd"/>
</dbReference>
<dbReference type="Gene3D" id="1.10.1200.10">
    <property type="entry name" value="ACP-like"/>
    <property type="match status" value="2"/>
</dbReference>
<dbReference type="SUPFAM" id="SSF55048">
    <property type="entry name" value="Probable ACP-binding domain of malonyl-CoA ACP transacylase"/>
    <property type="match status" value="1"/>
</dbReference>
<protein>
    <recommendedName>
        <fullName evidence="13">Carrier domain-containing protein</fullName>
    </recommendedName>
</protein>
<dbReference type="PROSITE" id="PS52004">
    <property type="entry name" value="KS3_2"/>
    <property type="match status" value="1"/>
</dbReference>
<dbReference type="Gene3D" id="3.40.47.10">
    <property type="match status" value="1"/>
</dbReference>
<dbReference type="InterPro" id="IPR020841">
    <property type="entry name" value="PKS_Beta-ketoAc_synthase_dom"/>
</dbReference>
<evidence type="ECO:0000259" key="9">
    <source>
        <dbReference type="PROSITE" id="PS52004"/>
    </source>
</evidence>
<dbReference type="InterPro" id="IPR049900">
    <property type="entry name" value="PKS_mFAS_DH"/>
</dbReference>
<dbReference type="Pfam" id="PF00109">
    <property type="entry name" value="ketoacyl-synt"/>
    <property type="match status" value="1"/>
</dbReference>
<dbReference type="GO" id="GO:0006633">
    <property type="term" value="P:fatty acid biosynthetic process"/>
    <property type="evidence" value="ECO:0007669"/>
    <property type="project" value="InterPro"/>
</dbReference>
<evidence type="ECO:0000259" key="8">
    <source>
        <dbReference type="PROSITE" id="PS50075"/>
    </source>
</evidence>
<gene>
    <name evidence="11" type="ORF">ASPVEDRAFT_872283</name>
</gene>
<dbReference type="SUPFAM" id="SSF47336">
    <property type="entry name" value="ACP-like"/>
    <property type="match status" value="2"/>
</dbReference>
<dbReference type="PROSITE" id="PS52019">
    <property type="entry name" value="PKS_MFAS_DH"/>
    <property type="match status" value="1"/>
</dbReference>
<feature type="region of interest" description="N-terminal hotdog fold" evidence="6">
    <location>
        <begin position="1272"/>
        <end position="1398"/>
    </location>
</feature>
<comment type="caution">
    <text evidence="6">Lacks conserved residue(s) required for the propagation of feature annotation.</text>
</comment>
<dbReference type="GO" id="GO:0004312">
    <property type="term" value="F:fatty acid synthase activity"/>
    <property type="evidence" value="ECO:0007669"/>
    <property type="project" value="TreeGrafter"/>
</dbReference>
<feature type="domain" description="PKS/mFAS DH" evidence="10">
    <location>
        <begin position="1272"/>
        <end position="1572"/>
    </location>
</feature>
<evidence type="ECO:0000256" key="5">
    <source>
        <dbReference type="ARBA" id="ARBA00023268"/>
    </source>
</evidence>
<dbReference type="Pfam" id="PF02801">
    <property type="entry name" value="Ketoacyl-synt_C"/>
    <property type="match status" value="1"/>
</dbReference>
<dbReference type="STRING" id="1036611.A0A1L9P4Q7"/>
<evidence type="ECO:0000256" key="3">
    <source>
        <dbReference type="ARBA" id="ARBA00022553"/>
    </source>
</evidence>
<dbReference type="PANTHER" id="PTHR43775">
    <property type="entry name" value="FATTY ACID SYNTHASE"/>
    <property type="match status" value="1"/>
</dbReference>
<dbReference type="PROSITE" id="PS50075">
    <property type="entry name" value="CARRIER"/>
    <property type="match status" value="2"/>
</dbReference>
<dbReference type="InterPro" id="IPR014043">
    <property type="entry name" value="Acyl_transferase_dom"/>
</dbReference>
<dbReference type="InterPro" id="IPR036736">
    <property type="entry name" value="ACP-like_sf"/>
</dbReference>
<dbReference type="InterPro" id="IPR014031">
    <property type="entry name" value="Ketoacyl_synth_C"/>
</dbReference>
<dbReference type="Gene3D" id="3.10.129.110">
    <property type="entry name" value="Polyketide synthase dehydratase"/>
    <property type="match status" value="1"/>
</dbReference>
<dbReference type="VEuPathDB" id="FungiDB:ASPVEDRAFT_872283"/>
<organism evidence="11 12">
    <name type="scientific">Aspergillus versicolor CBS 583.65</name>
    <dbReference type="NCBI Taxonomy" id="1036611"/>
    <lineage>
        <taxon>Eukaryota</taxon>
        <taxon>Fungi</taxon>
        <taxon>Dikarya</taxon>
        <taxon>Ascomycota</taxon>
        <taxon>Pezizomycotina</taxon>
        <taxon>Eurotiomycetes</taxon>
        <taxon>Eurotiomycetidae</taxon>
        <taxon>Eurotiales</taxon>
        <taxon>Aspergillaceae</taxon>
        <taxon>Aspergillus</taxon>
        <taxon>Aspergillus subgen. Nidulantes</taxon>
    </lineage>
</organism>
<feature type="region of interest" description="Disordered" evidence="7">
    <location>
        <begin position="1695"/>
        <end position="1714"/>
    </location>
</feature>